<proteinExistence type="inferred from homology"/>
<name>A0A4Y7JKS0_PAPSO</name>
<organism evidence="3 4">
    <name type="scientific">Papaver somniferum</name>
    <name type="common">Opium poppy</name>
    <dbReference type="NCBI Taxonomy" id="3469"/>
    <lineage>
        <taxon>Eukaryota</taxon>
        <taxon>Viridiplantae</taxon>
        <taxon>Streptophyta</taxon>
        <taxon>Embryophyta</taxon>
        <taxon>Tracheophyta</taxon>
        <taxon>Spermatophyta</taxon>
        <taxon>Magnoliopsida</taxon>
        <taxon>Ranunculales</taxon>
        <taxon>Papaveraceae</taxon>
        <taxon>Papaveroideae</taxon>
        <taxon>Papaver</taxon>
    </lineage>
</organism>
<dbReference type="GO" id="GO:0004185">
    <property type="term" value="F:serine-type carboxypeptidase activity"/>
    <property type="evidence" value="ECO:0007669"/>
    <property type="project" value="InterPro"/>
</dbReference>
<dbReference type="Gene3D" id="3.40.50.1820">
    <property type="entry name" value="alpha/beta hydrolase"/>
    <property type="match status" value="1"/>
</dbReference>
<dbReference type="EMBL" id="CM010719">
    <property type="protein sequence ID" value="RZC60275.1"/>
    <property type="molecule type" value="Genomic_DNA"/>
</dbReference>
<protein>
    <submittedName>
        <fullName evidence="3">Uncharacterized protein</fullName>
    </submittedName>
</protein>
<evidence type="ECO:0000313" key="4">
    <source>
        <dbReference type="Proteomes" id="UP000316621"/>
    </source>
</evidence>
<dbReference type="GO" id="GO:0006508">
    <property type="term" value="P:proteolysis"/>
    <property type="evidence" value="ECO:0007669"/>
    <property type="project" value="InterPro"/>
</dbReference>
<reference evidence="3 4" key="1">
    <citation type="journal article" date="2018" name="Science">
        <title>The opium poppy genome and morphinan production.</title>
        <authorList>
            <person name="Guo L."/>
            <person name="Winzer T."/>
            <person name="Yang X."/>
            <person name="Li Y."/>
            <person name="Ning Z."/>
            <person name="He Z."/>
            <person name="Teodor R."/>
            <person name="Lu Y."/>
            <person name="Bowser T.A."/>
            <person name="Graham I.A."/>
            <person name="Ye K."/>
        </authorList>
    </citation>
    <scope>NUCLEOTIDE SEQUENCE [LARGE SCALE GENOMIC DNA]</scope>
    <source>
        <strain evidence="4">cv. HN1</strain>
        <tissue evidence="3">Leaves</tissue>
    </source>
</reference>
<comment type="similarity">
    <text evidence="1">Belongs to the peptidase S10 family.</text>
</comment>
<evidence type="ECO:0000313" key="3">
    <source>
        <dbReference type="EMBL" id="RZC60275.1"/>
    </source>
</evidence>
<dbReference type="InterPro" id="IPR029058">
    <property type="entry name" value="AB_hydrolase_fold"/>
</dbReference>
<evidence type="ECO:0000256" key="1">
    <source>
        <dbReference type="ARBA" id="ARBA00009431"/>
    </source>
</evidence>
<evidence type="ECO:0000256" key="2">
    <source>
        <dbReference type="SAM" id="MobiDB-lite"/>
    </source>
</evidence>
<dbReference type="Pfam" id="PF00450">
    <property type="entry name" value="Peptidase_S10"/>
    <property type="match status" value="1"/>
</dbReference>
<sequence length="160" mass="18425">MAMVGFRGKRIILESSFSKFQAGFSLLRIRQYLKESFSGPKSCKSWQQNLGDKRKFQSLPSSSKRPDHPRNIGRRSIMRKNNLIIIVRGSVRKMIKRQAEWLLSTLDYSPSSVSIGRRHNQGFEQYPEFLSSKFYISGECYAGIYVPTLASEVVKGNYPY</sequence>
<dbReference type="Proteomes" id="UP000316621">
    <property type="component" value="Chromosome 5"/>
</dbReference>
<dbReference type="SUPFAM" id="SSF53474">
    <property type="entry name" value="alpha/beta-Hydrolases"/>
    <property type="match status" value="1"/>
</dbReference>
<feature type="region of interest" description="Disordered" evidence="2">
    <location>
        <begin position="54"/>
        <end position="73"/>
    </location>
</feature>
<gene>
    <name evidence="3" type="ORF">C5167_022033</name>
</gene>
<accession>A0A4Y7JKS0</accession>
<keyword evidence="4" id="KW-1185">Reference proteome</keyword>
<dbReference type="InterPro" id="IPR001563">
    <property type="entry name" value="Peptidase_S10"/>
</dbReference>
<dbReference type="AlphaFoldDB" id="A0A4Y7JKS0"/>
<dbReference type="Gramene" id="RZC60275">
    <property type="protein sequence ID" value="RZC60275"/>
    <property type="gene ID" value="C5167_022033"/>
</dbReference>